<dbReference type="SUPFAM" id="SSF55729">
    <property type="entry name" value="Acyl-CoA N-acyltransferases (Nat)"/>
    <property type="match status" value="1"/>
</dbReference>
<name>A0ABP9ENU6_9PSEU</name>
<dbReference type="Proteomes" id="UP001500457">
    <property type="component" value="Unassembled WGS sequence"/>
</dbReference>
<sequence length="233" mass="24228">MAPGHPGPLDEPVRSSLLGAHAHLAQGHGDALRYDPDAAPFLAEPRSAAEWDDVAALVGPGGTTVVPAFGHLDPVGLAVGRTLPGVQLVGDDVAGHHDPGLVRLDVDDVPAMRDLVARTRPGPFGPRTIAMGTYLGVVEDGELVAMAGERLHPPGYTEISAVCTDPAHRGRGLATRLVLAVAAGVRARGEVPFLHAAADNTGAIRLYETLGFRLRARPDFTALTVPSDVPART</sequence>
<reference evidence="5" key="1">
    <citation type="journal article" date="2019" name="Int. J. Syst. Evol. Microbiol.">
        <title>The Global Catalogue of Microorganisms (GCM) 10K type strain sequencing project: providing services to taxonomists for standard genome sequencing and annotation.</title>
        <authorList>
            <consortium name="The Broad Institute Genomics Platform"/>
            <consortium name="The Broad Institute Genome Sequencing Center for Infectious Disease"/>
            <person name="Wu L."/>
            <person name="Ma J."/>
        </authorList>
    </citation>
    <scope>NUCLEOTIDE SEQUENCE [LARGE SCALE GENOMIC DNA]</scope>
    <source>
        <strain evidence="5">JCM 17983</strain>
    </source>
</reference>
<dbReference type="PROSITE" id="PS51186">
    <property type="entry name" value="GNAT"/>
    <property type="match status" value="1"/>
</dbReference>
<evidence type="ECO:0000259" key="3">
    <source>
        <dbReference type="PROSITE" id="PS51186"/>
    </source>
</evidence>
<dbReference type="Gene3D" id="3.40.630.30">
    <property type="match status" value="1"/>
</dbReference>
<dbReference type="PANTHER" id="PTHR43420:SF3">
    <property type="entry name" value="N-ACETYLTRANSFERASE DOMAIN-CONTAINING PROTEIN"/>
    <property type="match status" value="1"/>
</dbReference>
<dbReference type="PANTHER" id="PTHR43420">
    <property type="entry name" value="ACETYLTRANSFERASE"/>
    <property type="match status" value="1"/>
</dbReference>
<keyword evidence="2" id="KW-0012">Acyltransferase</keyword>
<feature type="domain" description="N-acetyltransferase" evidence="3">
    <location>
        <begin position="99"/>
        <end position="230"/>
    </location>
</feature>
<gene>
    <name evidence="4" type="ORF">GCM10023203_38810</name>
</gene>
<evidence type="ECO:0000313" key="5">
    <source>
        <dbReference type="Proteomes" id="UP001500457"/>
    </source>
</evidence>
<evidence type="ECO:0000256" key="2">
    <source>
        <dbReference type="ARBA" id="ARBA00023315"/>
    </source>
</evidence>
<keyword evidence="1" id="KW-0808">Transferase</keyword>
<dbReference type="InterPro" id="IPR016181">
    <property type="entry name" value="Acyl_CoA_acyltransferase"/>
</dbReference>
<dbReference type="CDD" id="cd04301">
    <property type="entry name" value="NAT_SF"/>
    <property type="match status" value="1"/>
</dbReference>
<protein>
    <submittedName>
        <fullName evidence="4">GNAT family N-acetyltransferase</fullName>
    </submittedName>
</protein>
<organism evidence="4 5">
    <name type="scientific">Actinomycetospora straminea</name>
    <dbReference type="NCBI Taxonomy" id="663607"/>
    <lineage>
        <taxon>Bacteria</taxon>
        <taxon>Bacillati</taxon>
        <taxon>Actinomycetota</taxon>
        <taxon>Actinomycetes</taxon>
        <taxon>Pseudonocardiales</taxon>
        <taxon>Pseudonocardiaceae</taxon>
        <taxon>Actinomycetospora</taxon>
    </lineage>
</organism>
<dbReference type="Pfam" id="PF08445">
    <property type="entry name" value="FR47"/>
    <property type="match status" value="1"/>
</dbReference>
<proteinExistence type="predicted"/>
<dbReference type="InterPro" id="IPR013653">
    <property type="entry name" value="GCN5-like_dom"/>
</dbReference>
<dbReference type="EMBL" id="BAABHQ010000011">
    <property type="protein sequence ID" value="GAA4883222.1"/>
    <property type="molecule type" value="Genomic_DNA"/>
</dbReference>
<keyword evidence="5" id="KW-1185">Reference proteome</keyword>
<evidence type="ECO:0000313" key="4">
    <source>
        <dbReference type="EMBL" id="GAA4883222.1"/>
    </source>
</evidence>
<comment type="caution">
    <text evidence="4">The sequence shown here is derived from an EMBL/GenBank/DDBJ whole genome shotgun (WGS) entry which is preliminary data.</text>
</comment>
<evidence type="ECO:0000256" key="1">
    <source>
        <dbReference type="ARBA" id="ARBA00022679"/>
    </source>
</evidence>
<accession>A0ABP9ENU6</accession>
<dbReference type="RefSeq" id="WP_274232047.1">
    <property type="nucleotide sequence ID" value="NZ_BAABHQ010000011.1"/>
</dbReference>
<dbReference type="InterPro" id="IPR050680">
    <property type="entry name" value="YpeA/RimI_acetyltransf"/>
</dbReference>
<dbReference type="InterPro" id="IPR000182">
    <property type="entry name" value="GNAT_dom"/>
</dbReference>